<organism evidence="2">
    <name type="scientific">uncultured microorganism</name>
    <dbReference type="NCBI Taxonomy" id="358574"/>
    <lineage>
        <taxon>unclassified sequences</taxon>
        <taxon>environmental samples</taxon>
    </lineage>
</organism>
<evidence type="ECO:0000313" key="2">
    <source>
        <dbReference type="EMBL" id="BAM15191.1"/>
    </source>
</evidence>
<sequence length="45" mass="4684">MRRRGVAGSSRGSSLGSGRRSLRRAGCAGPGRGRRHRRGRGPAPG</sequence>
<protein>
    <submittedName>
        <fullName evidence="2">Uncharacterized protein</fullName>
    </submittedName>
</protein>
<reference evidence="2" key="1">
    <citation type="submission" date="2012-05" db="EMBL/GenBank/DDBJ databases">
        <title>Distribution of dehalogenation activities and characterization of organohalide-responsive genes in marine subsurface sediments of the Nankai Trough plate-subduction zone.</title>
        <authorList>
            <person name="Futagami T."/>
            <person name="Morono Y."/>
            <person name="Terada T."/>
            <person name="Kaksonen A.H."/>
            <person name="Inagaki F."/>
        </authorList>
    </citation>
    <scope>NUCLEOTIDE SEQUENCE</scope>
</reference>
<accession>I2FJK6</accession>
<dbReference type="EMBL" id="AB716313">
    <property type="protein sequence ID" value="BAM15191.1"/>
    <property type="molecule type" value="Genomic_DNA"/>
</dbReference>
<feature type="compositionally biased region" description="Basic residues" evidence="1">
    <location>
        <begin position="32"/>
        <end position="45"/>
    </location>
</feature>
<evidence type="ECO:0000256" key="1">
    <source>
        <dbReference type="SAM" id="MobiDB-lite"/>
    </source>
</evidence>
<feature type="region of interest" description="Disordered" evidence="1">
    <location>
        <begin position="1"/>
        <end position="45"/>
    </location>
</feature>
<dbReference type="AlphaFoldDB" id="I2FJK6"/>
<proteinExistence type="predicted"/>
<name>I2FJK6_9ZZZZ</name>
<feature type="compositionally biased region" description="Low complexity" evidence="1">
    <location>
        <begin position="1"/>
        <end position="27"/>
    </location>
</feature>